<dbReference type="EMBL" id="LNIX01000005">
    <property type="protein sequence ID" value="OXA54897.1"/>
    <property type="molecule type" value="Genomic_DNA"/>
</dbReference>
<sequence length="379" mass="42303">MESACKLVEGTLAKISVIYKFPPVFGVPVKPNKKGRYIFLPFLVISILNVACVLGLGVILKYAWDGRLVISFVSLFIQLVVGFEAVSNICYDIILYNDWLQLNWICRELKKLRRATMISTGMKEWSQLRSKVWTLHLQSGFYILFAQYTLLGLSCFFGPKLDGGYYYFQILLLTSSWEVTCLGKLSRCVLTLTLNYHMLIGAISIVLYAFEFIALATDCVTANCVKNRSGHPAAARADYAAISILVCRVNKIARWTVSIATGLGSGIFVVSMSVAIKYYGKVDIFVYLIFIICSSIMIFVMGLICPFAAKLNIVSVQFVDEWGRGEFREGGVKRHVRLARAMKTIGMECSGVGIIGRVTLLHMFAAWLDNTMTVVLGLN</sequence>
<feature type="transmembrane region" description="Helical" evidence="1">
    <location>
        <begin position="194"/>
        <end position="216"/>
    </location>
</feature>
<proteinExistence type="predicted"/>
<organism evidence="2 3">
    <name type="scientific">Folsomia candida</name>
    <name type="common">Springtail</name>
    <dbReference type="NCBI Taxonomy" id="158441"/>
    <lineage>
        <taxon>Eukaryota</taxon>
        <taxon>Metazoa</taxon>
        <taxon>Ecdysozoa</taxon>
        <taxon>Arthropoda</taxon>
        <taxon>Hexapoda</taxon>
        <taxon>Collembola</taxon>
        <taxon>Entomobryomorpha</taxon>
        <taxon>Isotomoidea</taxon>
        <taxon>Isotomidae</taxon>
        <taxon>Proisotominae</taxon>
        <taxon>Folsomia</taxon>
    </lineage>
</organism>
<evidence type="ECO:0000256" key="1">
    <source>
        <dbReference type="SAM" id="Phobius"/>
    </source>
</evidence>
<accession>A0A226ECW3</accession>
<feature type="transmembrane region" description="Helical" evidence="1">
    <location>
        <begin position="284"/>
        <end position="309"/>
    </location>
</feature>
<evidence type="ECO:0008006" key="4">
    <source>
        <dbReference type="Google" id="ProtNLM"/>
    </source>
</evidence>
<keyword evidence="1" id="KW-0812">Transmembrane</keyword>
<comment type="caution">
    <text evidence="2">The sequence shown here is derived from an EMBL/GenBank/DDBJ whole genome shotgun (WGS) entry which is preliminary data.</text>
</comment>
<evidence type="ECO:0000313" key="2">
    <source>
        <dbReference type="EMBL" id="OXA54897.1"/>
    </source>
</evidence>
<feature type="transmembrane region" description="Helical" evidence="1">
    <location>
        <begin position="252"/>
        <end position="272"/>
    </location>
</feature>
<feature type="transmembrane region" description="Helical" evidence="1">
    <location>
        <begin position="38"/>
        <end position="62"/>
    </location>
</feature>
<reference evidence="2 3" key="1">
    <citation type="submission" date="2015-12" db="EMBL/GenBank/DDBJ databases">
        <title>The genome of Folsomia candida.</title>
        <authorList>
            <person name="Faddeeva A."/>
            <person name="Derks M.F."/>
            <person name="Anvar Y."/>
            <person name="Smit S."/>
            <person name="Van Straalen N."/>
            <person name="Roelofs D."/>
        </authorList>
    </citation>
    <scope>NUCLEOTIDE SEQUENCE [LARGE SCALE GENOMIC DNA]</scope>
    <source>
        <strain evidence="2 3">VU population</strain>
        <tissue evidence="2">Whole body</tissue>
    </source>
</reference>
<protein>
    <recommendedName>
        <fullName evidence="4">Odorant receptor</fullName>
    </recommendedName>
</protein>
<feature type="transmembrane region" description="Helical" evidence="1">
    <location>
        <begin position="68"/>
        <end position="91"/>
    </location>
</feature>
<dbReference type="AlphaFoldDB" id="A0A226ECW3"/>
<name>A0A226ECW3_FOLCA</name>
<keyword evidence="1" id="KW-1133">Transmembrane helix</keyword>
<evidence type="ECO:0000313" key="3">
    <source>
        <dbReference type="Proteomes" id="UP000198287"/>
    </source>
</evidence>
<gene>
    <name evidence="2" type="ORF">Fcan01_11642</name>
</gene>
<keyword evidence="3" id="KW-1185">Reference proteome</keyword>
<keyword evidence="1" id="KW-0472">Membrane</keyword>
<dbReference type="Proteomes" id="UP000198287">
    <property type="component" value="Unassembled WGS sequence"/>
</dbReference>
<feature type="transmembrane region" description="Helical" evidence="1">
    <location>
        <begin position="139"/>
        <end position="159"/>
    </location>
</feature>